<feature type="compositionally biased region" description="Polar residues" evidence="1">
    <location>
        <begin position="140"/>
        <end position="151"/>
    </location>
</feature>
<dbReference type="Pfam" id="PF00638">
    <property type="entry name" value="Ran_BP1"/>
    <property type="match status" value="1"/>
</dbReference>
<dbReference type="Gene3D" id="2.30.29.30">
    <property type="entry name" value="Pleckstrin-homology domain (PH domain)/Phosphotyrosine-binding domain (PTB)"/>
    <property type="match status" value="1"/>
</dbReference>
<dbReference type="PANTHER" id="PTHR23138">
    <property type="entry name" value="RAN BINDING PROTEIN"/>
    <property type="match status" value="1"/>
</dbReference>
<reference evidence="3 4" key="1">
    <citation type="submission" date="2021-02" db="EMBL/GenBank/DDBJ databases">
        <title>Variation within the Batrachochytrium salamandrivorans European outbreak.</title>
        <authorList>
            <person name="Kelly M."/>
            <person name="Pasmans F."/>
            <person name="Shea T.P."/>
            <person name="Munoz J.F."/>
            <person name="Carranza S."/>
            <person name="Cuomo C.A."/>
            <person name="Martel A."/>
        </authorList>
    </citation>
    <scope>NUCLEOTIDE SEQUENCE [LARGE SCALE GENOMIC DNA]</scope>
    <source>
        <strain evidence="3 4">AMFP18/2</strain>
    </source>
</reference>
<dbReference type="Proteomes" id="UP001648503">
    <property type="component" value="Unassembled WGS sequence"/>
</dbReference>
<feature type="compositionally biased region" description="Polar residues" evidence="1">
    <location>
        <begin position="33"/>
        <end position="47"/>
    </location>
</feature>
<evidence type="ECO:0000259" key="2">
    <source>
        <dbReference type="PROSITE" id="PS50196"/>
    </source>
</evidence>
<proteinExistence type="predicted"/>
<feature type="domain" description="RanBD1" evidence="2">
    <location>
        <begin position="279"/>
        <end position="397"/>
    </location>
</feature>
<dbReference type="InterPro" id="IPR000156">
    <property type="entry name" value="Ran_bind_dom"/>
</dbReference>
<name>A0ABQ8FA28_9FUNG</name>
<sequence>MSEAPMQEPFAALVSADAAPSSDKPISVAQDDASVSESISAATTTHVEPSAPVEDAEMILTPSSTLTEKRKRGTQESPAQKKLVLEADTGEAEAKCKNTQSSDGENSISTIAAELSGSPPKAVSNPPSPSRLVAEAGAQLEQQRIDSPSPESGSGTGTTHSTTIGIQQSSLGLFSSSTDKPAIPISSTHSLSTALLKTEEPSFGSFSAHESVGLTFGSAVSTSTSFASILAGSSSASSSAKLGSDTFARAGNSELKVDEEDHGSFTENAGHTFAEPMIVVTGEEDETTLHTARCKLYAWDGENWRERGAGSIKINESSGSKDSTLQRRLVMRADGVLRVILNVRILPSMPCHLRDDKYVEAVACEHPPTLTKFLFKFANNEVAASFLSSVEESLQSL</sequence>
<evidence type="ECO:0000256" key="1">
    <source>
        <dbReference type="SAM" id="MobiDB-lite"/>
    </source>
</evidence>
<dbReference type="SUPFAM" id="SSF50729">
    <property type="entry name" value="PH domain-like"/>
    <property type="match status" value="1"/>
</dbReference>
<keyword evidence="4" id="KW-1185">Reference proteome</keyword>
<dbReference type="PROSITE" id="PS50196">
    <property type="entry name" value="RANBD1"/>
    <property type="match status" value="1"/>
</dbReference>
<dbReference type="PANTHER" id="PTHR23138:SF87">
    <property type="entry name" value="E3 SUMO-PROTEIN LIGASE RANBP2"/>
    <property type="match status" value="1"/>
</dbReference>
<organism evidence="3 4">
    <name type="scientific">Batrachochytrium salamandrivorans</name>
    <dbReference type="NCBI Taxonomy" id="1357716"/>
    <lineage>
        <taxon>Eukaryota</taxon>
        <taxon>Fungi</taxon>
        <taxon>Fungi incertae sedis</taxon>
        <taxon>Chytridiomycota</taxon>
        <taxon>Chytridiomycota incertae sedis</taxon>
        <taxon>Chytridiomycetes</taxon>
        <taxon>Rhizophydiales</taxon>
        <taxon>Rhizophydiales incertae sedis</taxon>
        <taxon>Batrachochytrium</taxon>
    </lineage>
</organism>
<protein>
    <recommendedName>
        <fullName evidence="2">RanBD1 domain-containing protein</fullName>
    </recommendedName>
</protein>
<dbReference type="InterPro" id="IPR045255">
    <property type="entry name" value="RanBP1-like"/>
</dbReference>
<feature type="region of interest" description="Disordered" evidence="1">
    <location>
        <begin position="1"/>
        <end position="163"/>
    </location>
</feature>
<evidence type="ECO:0000313" key="4">
    <source>
        <dbReference type="Proteomes" id="UP001648503"/>
    </source>
</evidence>
<dbReference type="SMART" id="SM00160">
    <property type="entry name" value="RanBD"/>
    <property type="match status" value="1"/>
</dbReference>
<feature type="compositionally biased region" description="Polar residues" evidence="1">
    <location>
        <begin position="97"/>
        <end position="110"/>
    </location>
</feature>
<accession>A0ABQ8FA28</accession>
<comment type="caution">
    <text evidence="3">The sequence shown here is derived from an EMBL/GenBank/DDBJ whole genome shotgun (WGS) entry which is preliminary data.</text>
</comment>
<gene>
    <name evidence="3" type="ORF">BASA50_006399</name>
</gene>
<evidence type="ECO:0000313" key="3">
    <source>
        <dbReference type="EMBL" id="KAH6594723.1"/>
    </source>
</evidence>
<dbReference type="EMBL" id="JAFCIX010000330">
    <property type="protein sequence ID" value="KAH6594723.1"/>
    <property type="molecule type" value="Genomic_DNA"/>
</dbReference>
<dbReference type="InterPro" id="IPR011993">
    <property type="entry name" value="PH-like_dom_sf"/>
</dbReference>